<evidence type="ECO:0000313" key="1">
    <source>
        <dbReference type="EMBL" id="KAK1733233.1"/>
    </source>
</evidence>
<dbReference type="AlphaFoldDB" id="A0AAD8XTL2"/>
<keyword evidence="2" id="KW-1185">Reference proteome</keyword>
<dbReference type="Pfam" id="PF13306">
    <property type="entry name" value="LRR_5"/>
    <property type="match status" value="2"/>
</dbReference>
<reference evidence="1" key="1">
    <citation type="submission" date="2023-06" db="EMBL/GenBank/DDBJ databases">
        <title>Survivors Of The Sea: Transcriptome response of Skeletonema marinoi to long-term dormancy.</title>
        <authorList>
            <person name="Pinder M.I.M."/>
            <person name="Kourtchenko O."/>
            <person name="Robertson E.K."/>
            <person name="Larsson T."/>
            <person name="Maumus F."/>
            <person name="Osuna-Cruz C.M."/>
            <person name="Vancaester E."/>
            <person name="Stenow R."/>
            <person name="Vandepoele K."/>
            <person name="Ploug H."/>
            <person name="Bruchert V."/>
            <person name="Godhe A."/>
            <person name="Topel M."/>
        </authorList>
    </citation>
    <scope>NUCLEOTIDE SEQUENCE</scope>
    <source>
        <strain evidence="1">R05AC</strain>
    </source>
</reference>
<dbReference type="InterPro" id="IPR053139">
    <property type="entry name" value="Surface_bspA-like"/>
</dbReference>
<protein>
    <submittedName>
        <fullName evidence="1">Leucine-rich repeat domain-containing protein</fullName>
    </submittedName>
</protein>
<dbReference type="PANTHER" id="PTHR45661">
    <property type="entry name" value="SURFACE ANTIGEN"/>
    <property type="match status" value="1"/>
</dbReference>
<proteinExistence type="predicted"/>
<comment type="caution">
    <text evidence="1">The sequence shown here is derived from an EMBL/GenBank/DDBJ whole genome shotgun (WGS) entry which is preliminary data.</text>
</comment>
<organism evidence="1 2">
    <name type="scientific">Skeletonema marinoi</name>
    <dbReference type="NCBI Taxonomy" id="267567"/>
    <lineage>
        <taxon>Eukaryota</taxon>
        <taxon>Sar</taxon>
        <taxon>Stramenopiles</taxon>
        <taxon>Ochrophyta</taxon>
        <taxon>Bacillariophyta</taxon>
        <taxon>Coscinodiscophyceae</taxon>
        <taxon>Thalassiosirophycidae</taxon>
        <taxon>Thalassiosirales</taxon>
        <taxon>Skeletonemataceae</taxon>
        <taxon>Skeletonema</taxon>
        <taxon>Skeletonema marinoi-dohrnii complex</taxon>
    </lineage>
</organism>
<sequence>MADEYYIFTGRGGVPRHVTRVRIDKSLSVIPARAFYQHPNIIELDCHIGVKKVEEFAFSNCPSLRLVIMRGVKEVERGAFFGCEALADVECGKLEIIGGCAFDSCESLRSVDLPSAKFIKGRAFYDCAALANVKFGKELETIGSSAFLGCTSLQRITLPLKEGIITDNNVFQGCENLKHVDLVEGAILSETIAALLSEEWKNDMRRKIDAINQILPTTPAGNVDGDVYSHEDMGRKGQEQNNPRSLQMMDAEEEYYIYTGGVVPPDVTRVRIDKSISVIPALAFRGRQNIAELDCHIGVVRVEEFAFDGCPSLRLLVMPGVKEIKRRAFWKCGALTDVECGKLEIIEGFAFHSCFSLRSIDMPSIKTVEELAFGCCRELTSVKFGRELESIRDRAFLGCRSLERIILPLKDGMITDNDVFFSCQNLKYVGLVERAILHETIAALHMEGWKNDMNEEIASINQILPNAPAGDIYPYVDVGAGGKAEAVRVWIRSVLHKIIQYKAQHQSYLNEAATTLQHAVPNDIVSSNVLPFLEMPSYTFQGED</sequence>
<dbReference type="InterPro" id="IPR032675">
    <property type="entry name" value="LRR_dom_sf"/>
</dbReference>
<dbReference type="EMBL" id="JATAAI010000052">
    <property type="protein sequence ID" value="KAK1733233.1"/>
    <property type="molecule type" value="Genomic_DNA"/>
</dbReference>
<dbReference type="InterPro" id="IPR026906">
    <property type="entry name" value="LRR_5"/>
</dbReference>
<accession>A0AAD8XTL2</accession>
<dbReference type="Proteomes" id="UP001224775">
    <property type="component" value="Unassembled WGS sequence"/>
</dbReference>
<evidence type="ECO:0000313" key="2">
    <source>
        <dbReference type="Proteomes" id="UP001224775"/>
    </source>
</evidence>
<dbReference type="SUPFAM" id="SSF52058">
    <property type="entry name" value="L domain-like"/>
    <property type="match status" value="2"/>
</dbReference>
<dbReference type="PANTHER" id="PTHR45661:SF3">
    <property type="entry name" value="IG-LIKE DOMAIN-CONTAINING PROTEIN"/>
    <property type="match status" value="1"/>
</dbReference>
<dbReference type="Gene3D" id="3.80.10.10">
    <property type="entry name" value="Ribonuclease Inhibitor"/>
    <property type="match status" value="2"/>
</dbReference>
<name>A0AAD8XTL2_9STRA</name>
<gene>
    <name evidence="1" type="ORF">QTG54_016090</name>
</gene>